<dbReference type="SMART" id="SM00028">
    <property type="entry name" value="TPR"/>
    <property type="match status" value="3"/>
</dbReference>
<dbReference type="AlphaFoldDB" id="A0A919XPV1"/>
<dbReference type="SUPFAM" id="SSF48452">
    <property type="entry name" value="TPR-like"/>
    <property type="match status" value="1"/>
</dbReference>
<comment type="caution">
    <text evidence="1">The sequence shown here is derived from an EMBL/GenBank/DDBJ whole genome shotgun (WGS) entry which is preliminary data.</text>
</comment>
<evidence type="ECO:0000313" key="2">
    <source>
        <dbReference type="Proteomes" id="UP000681162"/>
    </source>
</evidence>
<dbReference type="RefSeq" id="WP_212939112.1">
    <property type="nucleotide sequence ID" value="NZ_BORR01000005.1"/>
</dbReference>
<organism evidence="1 2">
    <name type="scientific">Paenibacillus antibioticophila</name>
    <dbReference type="NCBI Taxonomy" id="1274374"/>
    <lineage>
        <taxon>Bacteria</taxon>
        <taxon>Bacillati</taxon>
        <taxon>Bacillota</taxon>
        <taxon>Bacilli</taxon>
        <taxon>Bacillales</taxon>
        <taxon>Paenibacillaceae</taxon>
        <taxon>Paenibacillus</taxon>
    </lineage>
</organism>
<evidence type="ECO:0008006" key="3">
    <source>
        <dbReference type="Google" id="ProtNLM"/>
    </source>
</evidence>
<dbReference type="Pfam" id="PF13174">
    <property type="entry name" value="TPR_6"/>
    <property type="match status" value="1"/>
</dbReference>
<dbReference type="InterPro" id="IPR019734">
    <property type="entry name" value="TPR_rpt"/>
</dbReference>
<evidence type="ECO:0000313" key="1">
    <source>
        <dbReference type="EMBL" id="GIO36784.1"/>
    </source>
</evidence>
<dbReference type="InterPro" id="IPR011990">
    <property type="entry name" value="TPR-like_helical_dom_sf"/>
</dbReference>
<gene>
    <name evidence="1" type="ORF">J41TS12_16450</name>
</gene>
<sequence>MMFQHMFAEMSGMLDEIIHYYPGASGPARQELAAKWQLLKTMSDGIIEEWLSFEEKLGHFRQTGASPDGGGALPVPELPEMAAEAFVKGQGYYKLMMFTQALTQFKQVVEQYPDSAVGRTYLAMCYLHLNESEQAVPHFWRVLETCDSKRIRSIIYNALGCIEAQNGVPLKAKEYFKLAHYHDPSLREPLANLESCMRSSGKLHYGSELTSLL</sequence>
<dbReference type="Proteomes" id="UP000681162">
    <property type="component" value="Unassembled WGS sequence"/>
</dbReference>
<accession>A0A919XPV1</accession>
<keyword evidence="2" id="KW-1185">Reference proteome</keyword>
<dbReference type="EMBL" id="BORR01000005">
    <property type="protein sequence ID" value="GIO36784.1"/>
    <property type="molecule type" value="Genomic_DNA"/>
</dbReference>
<reference evidence="1 2" key="1">
    <citation type="submission" date="2021-03" db="EMBL/GenBank/DDBJ databases">
        <title>Antimicrobial resistance genes in bacteria isolated from Japanese honey, and their potential for conferring macrolide and lincosamide resistance in the American foulbrood pathogen Paenibacillus larvae.</title>
        <authorList>
            <person name="Okamoto M."/>
            <person name="Kumagai M."/>
            <person name="Kanamori H."/>
            <person name="Takamatsu D."/>
        </authorList>
    </citation>
    <scope>NUCLEOTIDE SEQUENCE [LARGE SCALE GENOMIC DNA]</scope>
    <source>
        <strain evidence="1 2">J41TS12</strain>
    </source>
</reference>
<protein>
    <recommendedName>
        <fullName evidence="3">Tetratricopeptide repeat protein</fullName>
    </recommendedName>
</protein>
<proteinExistence type="predicted"/>
<dbReference type="Gene3D" id="1.25.40.10">
    <property type="entry name" value="Tetratricopeptide repeat domain"/>
    <property type="match status" value="1"/>
</dbReference>
<name>A0A919XPV1_9BACL</name>